<dbReference type="KEGG" id="obg:Verru16b_00082"/>
<evidence type="ECO:0000256" key="6">
    <source>
        <dbReference type="ARBA" id="ARBA00023002"/>
    </source>
</evidence>
<dbReference type="EMBL" id="CP016094">
    <property type="protein sequence ID" value="AOS43044.1"/>
    <property type="molecule type" value="Genomic_DNA"/>
</dbReference>
<keyword evidence="9 13" id="KW-0472">Membrane</keyword>
<keyword evidence="15" id="KW-1185">Reference proteome</keyword>
<dbReference type="GO" id="GO:0046872">
    <property type="term" value="F:metal ion binding"/>
    <property type="evidence" value="ECO:0007669"/>
    <property type="project" value="UniProtKB-KW"/>
</dbReference>
<comment type="subcellular location">
    <subcellularLocation>
        <location evidence="1">Membrane</location>
        <topology evidence="1">Multi-pass membrane protein</topology>
    </subcellularLocation>
</comment>
<evidence type="ECO:0000256" key="9">
    <source>
        <dbReference type="ARBA" id="ARBA00023136"/>
    </source>
</evidence>
<keyword evidence="8" id="KW-0350">Heme biosynthesis</keyword>
<evidence type="ECO:0000256" key="12">
    <source>
        <dbReference type="SAM" id="MobiDB-lite"/>
    </source>
</evidence>
<evidence type="ECO:0000256" key="2">
    <source>
        <dbReference type="ARBA" id="ARBA00022475"/>
    </source>
</evidence>
<dbReference type="GO" id="GO:0016491">
    <property type="term" value="F:oxidoreductase activity"/>
    <property type="evidence" value="ECO:0007669"/>
    <property type="project" value="UniProtKB-KW"/>
</dbReference>
<keyword evidence="7" id="KW-0408">Iron</keyword>
<feature type="transmembrane region" description="Helical" evidence="13">
    <location>
        <begin position="34"/>
        <end position="64"/>
    </location>
</feature>
<reference evidence="14 15" key="1">
    <citation type="submission" date="2016-06" db="EMBL/GenBank/DDBJ databases">
        <title>Three novel species with peptidoglycan cell walls form the new genus Lacunisphaera gen. nov. in the family Opitutaceae of the verrucomicrobial subdivision 4.</title>
        <authorList>
            <person name="Rast P."/>
            <person name="Gloeckner I."/>
            <person name="Jogler M."/>
            <person name="Boedeker C."/>
            <person name="Jeske O."/>
            <person name="Wiegand S."/>
            <person name="Reinhardt R."/>
            <person name="Schumann P."/>
            <person name="Rohde M."/>
            <person name="Spring S."/>
            <person name="Gloeckner F.O."/>
            <person name="Jogler C."/>
        </authorList>
    </citation>
    <scope>NUCLEOTIDE SEQUENCE [LARGE SCALE GENOMIC DNA]</scope>
    <source>
        <strain evidence="14 15">IG16b</strain>
    </source>
</reference>
<proteinExistence type="predicted"/>
<evidence type="ECO:0000256" key="13">
    <source>
        <dbReference type="SAM" id="Phobius"/>
    </source>
</evidence>
<evidence type="ECO:0000256" key="4">
    <source>
        <dbReference type="ARBA" id="ARBA00022723"/>
    </source>
</evidence>
<feature type="region of interest" description="Disordered" evidence="12">
    <location>
        <begin position="1"/>
        <end position="22"/>
    </location>
</feature>
<evidence type="ECO:0000256" key="1">
    <source>
        <dbReference type="ARBA" id="ARBA00004141"/>
    </source>
</evidence>
<feature type="transmembrane region" description="Helical" evidence="13">
    <location>
        <begin position="284"/>
        <end position="304"/>
    </location>
</feature>
<sequence length="343" mass="37368">MSKGLLHSGPGYDLPDSTSSSRLMSRTPTYKPALAWFAALGSLWVFVLVALGALTTTIGAGMAFPDWPLSNGSVNPPGWLTELDKFAEHSHRLSGAVMGLVTIGLAVWLHLREERRWLRRLGWWALGIVIFQGLIGGKRVLLDTIGVPGFDMTLGQMLRLPHGMLAQVYVCVLFAIVAGLSRPWIENTLGQAGPRVRALGWWCMVLLFVQLGVAVTMRHNYAGMVIPTFPLSTPDGALLPAAWDYRVALQFTHRVMAALIGLGVAVYGHFLWREKTLHPLVRGGSLVLIALVALQIFLGAKIIWTGRSVTMTTGHVVIGALTLATTFVVVFLTRRDSVEGRTA</sequence>
<evidence type="ECO:0000313" key="15">
    <source>
        <dbReference type="Proteomes" id="UP000095228"/>
    </source>
</evidence>
<keyword evidence="2" id="KW-1003">Cell membrane</keyword>
<feature type="transmembrane region" description="Helical" evidence="13">
    <location>
        <begin position="93"/>
        <end position="111"/>
    </location>
</feature>
<dbReference type="AlphaFoldDB" id="A0A1D8AQY7"/>
<protein>
    <submittedName>
        <fullName evidence="14">Heme A synthase</fullName>
    </submittedName>
</protein>
<feature type="transmembrane region" description="Helical" evidence="13">
    <location>
        <begin position="316"/>
        <end position="333"/>
    </location>
</feature>
<dbReference type="STRING" id="1838286.Verru16b_00082"/>
<accession>A0A1D8AQY7</accession>
<dbReference type="InterPro" id="IPR003780">
    <property type="entry name" value="COX15/CtaA_fam"/>
</dbReference>
<feature type="transmembrane region" description="Helical" evidence="13">
    <location>
        <begin position="123"/>
        <end position="142"/>
    </location>
</feature>
<name>A0A1D8AQY7_9BACT</name>
<dbReference type="PANTHER" id="PTHR35457:SF1">
    <property type="entry name" value="HEME A SYNTHASE"/>
    <property type="match status" value="1"/>
</dbReference>
<dbReference type="Proteomes" id="UP000095228">
    <property type="component" value="Chromosome"/>
</dbReference>
<evidence type="ECO:0000256" key="3">
    <source>
        <dbReference type="ARBA" id="ARBA00022692"/>
    </source>
</evidence>
<dbReference type="GO" id="GO:0016020">
    <property type="term" value="C:membrane"/>
    <property type="evidence" value="ECO:0007669"/>
    <property type="project" value="UniProtKB-SubCell"/>
</dbReference>
<organism evidence="14 15">
    <name type="scientific">Lacunisphaera limnophila</name>
    <dbReference type="NCBI Taxonomy" id="1838286"/>
    <lineage>
        <taxon>Bacteria</taxon>
        <taxon>Pseudomonadati</taxon>
        <taxon>Verrucomicrobiota</taxon>
        <taxon>Opitutia</taxon>
        <taxon>Opitutales</taxon>
        <taxon>Opitutaceae</taxon>
        <taxon>Lacunisphaera</taxon>
    </lineage>
</organism>
<feature type="transmembrane region" description="Helical" evidence="13">
    <location>
        <begin position="251"/>
        <end position="272"/>
    </location>
</feature>
<evidence type="ECO:0000256" key="10">
    <source>
        <dbReference type="ARBA" id="ARBA00023157"/>
    </source>
</evidence>
<keyword evidence="3 13" id="KW-0812">Transmembrane</keyword>
<evidence type="ECO:0000256" key="8">
    <source>
        <dbReference type="ARBA" id="ARBA00023133"/>
    </source>
</evidence>
<keyword evidence="6" id="KW-0560">Oxidoreductase</keyword>
<dbReference type="InterPro" id="IPR050450">
    <property type="entry name" value="COX15/CtaA_HemeA_synthase"/>
</dbReference>
<evidence type="ECO:0000313" key="14">
    <source>
        <dbReference type="EMBL" id="AOS43044.1"/>
    </source>
</evidence>
<evidence type="ECO:0000256" key="11">
    <source>
        <dbReference type="ARBA" id="ARBA00023444"/>
    </source>
</evidence>
<feature type="transmembrane region" description="Helical" evidence="13">
    <location>
        <begin position="162"/>
        <end position="180"/>
    </location>
</feature>
<feature type="transmembrane region" description="Helical" evidence="13">
    <location>
        <begin position="201"/>
        <end position="221"/>
    </location>
</feature>
<dbReference type="PANTHER" id="PTHR35457">
    <property type="entry name" value="HEME A SYNTHASE"/>
    <property type="match status" value="1"/>
</dbReference>
<keyword evidence="4" id="KW-0479">Metal-binding</keyword>
<dbReference type="Pfam" id="PF02628">
    <property type="entry name" value="COX15-CtaA"/>
    <property type="match status" value="1"/>
</dbReference>
<gene>
    <name evidence="14" type="primary">ctaA</name>
    <name evidence="14" type="ORF">Verru16b_00082</name>
</gene>
<keyword evidence="5 13" id="KW-1133">Transmembrane helix</keyword>
<keyword evidence="10" id="KW-1015">Disulfide bond</keyword>
<evidence type="ECO:0000256" key="7">
    <source>
        <dbReference type="ARBA" id="ARBA00023004"/>
    </source>
</evidence>
<evidence type="ECO:0000256" key="5">
    <source>
        <dbReference type="ARBA" id="ARBA00022989"/>
    </source>
</evidence>
<dbReference type="GO" id="GO:0006784">
    <property type="term" value="P:heme A biosynthetic process"/>
    <property type="evidence" value="ECO:0007669"/>
    <property type="project" value="InterPro"/>
</dbReference>
<comment type="pathway">
    <text evidence="11">Porphyrin-containing compound metabolism.</text>
</comment>